<keyword evidence="3" id="KW-1185">Reference proteome</keyword>
<name>A0A2I8VLM5_9EURY</name>
<dbReference type="KEGG" id="srub:C2R22_15280"/>
<dbReference type="Proteomes" id="UP000236584">
    <property type="component" value="Chromosome"/>
</dbReference>
<dbReference type="Pfam" id="PF00582">
    <property type="entry name" value="Usp"/>
    <property type="match status" value="1"/>
</dbReference>
<dbReference type="CDD" id="cd00293">
    <property type="entry name" value="USP-like"/>
    <property type="match status" value="1"/>
</dbReference>
<dbReference type="InterPro" id="IPR006016">
    <property type="entry name" value="UspA"/>
</dbReference>
<dbReference type="EMBL" id="CP026309">
    <property type="protein sequence ID" value="AUV82832.1"/>
    <property type="molecule type" value="Genomic_DNA"/>
</dbReference>
<accession>A0A2I8VLM5</accession>
<organism evidence="2 3">
    <name type="scientific">Salinigranum rubrum</name>
    <dbReference type="NCBI Taxonomy" id="755307"/>
    <lineage>
        <taxon>Archaea</taxon>
        <taxon>Methanobacteriati</taxon>
        <taxon>Methanobacteriota</taxon>
        <taxon>Stenosarchaea group</taxon>
        <taxon>Halobacteria</taxon>
        <taxon>Halobacteriales</taxon>
        <taxon>Haloferacaceae</taxon>
        <taxon>Salinigranum</taxon>
    </lineage>
</organism>
<gene>
    <name evidence="2" type="ORF">C2R22_15280</name>
</gene>
<proteinExistence type="predicted"/>
<evidence type="ECO:0000259" key="1">
    <source>
        <dbReference type="Pfam" id="PF00582"/>
    </source>
</evidence>
<evidence type="ECO:0000313" key="2">
    <source>
        <dbReference type="EMBL" id="AUV82832.1"/>
    </source>
</evidence>
<dbReference type="GeneID" id="35593482"/>
<dbReference type="InterPro" id="IPR014729">
    <property type="entry name" value="Rossmann-like_a/b/a_fold"/>
</dbReference>
<protein>
    <submittedName>
        <fullName evidence="2">Universal stress protein UspA</fullName>
    </submittedName>
</protein>
<dbReference type="OrthoDB" id="281037at2157"/>
<feature type="domain" description="UspA" evidence="1">
    <location>
        <begin position="57"/>
        <end position="129"/>
    </location>
</feature>
<dbReference type="SUPFAM" id="SSF52402">
    <property type="entry name" value="Adenine nucleotide alpha hydrolases-like"/>
    <property type="match status" value="1"/>
</dbReference>
<dbReference type="RefSeq" id="WP_103426521.1">
    <property type="nucleotide sequence ID" value="NZ_CP026309.1"/>
</dbReference>
<dbReference type="Gene3D" id="3.40.50.620">
    <property type="entry name" value="HUPs"/>
    <property type="match status" value="1"/>
</dbReference>
<reference evidence="2 3" key="1">
    <citation type="submission" date="2018-01" db="EMBL/GenBank/DDBJ databases">
        <title>Complete genome sequence of Salinigranum rubrum GX10T, an extremely halophilic archaeon isolated from a marine solar saltern.</title>
        <authorList>
            <person name="Han S."/>
        </authorList>
    </citation>
    <scope>NUCLEOTIDE SEQUENCE [LARGE SCALE GENOMIC DNA]</scope>
    <source>
        <strain evidence="2 3">GX10</strain>
    </source>
</reference>
<dbReference type="AlphaFoldDB" id="A0A2I8VLM5"/>
<sequence>MTTYVVGTQSVHTAATLCDYLQTRVGEGDTVVAVNSLKGGDDTSAEDVRDGEDALNAVSSRLGAQCTVETHQYVRNNKPEADLLEAAAEFDADELVIGIRKRNPTSKVVFGSTAQQILLNSPVPMAVVPLEQVE</sequence>
<evidence type="ECO:0000313" key="3">
    <source>
        <dbReference type="Proteomes" id="UP000236584"/>
    </source>
</evidence>